<accession>A0A1L9VCX2</accession>
<name>A0A1L9VCX2_ASPGL</name>
<sequence>MKTLAKSTANALALQSSAHDYWDRALFALQPISVNDQKTEMKLRFYWLKPGFLLPQGSTLLLPEDITLMIMGWHEHGIGSFLVDGFFHQHWLYCIFLISSRDLYPSIYL</sequence>
<dbReference type="OrthoDB" id="5416097at2759"/>
<dbReference type="EMBL" id="KV878904">
    <property type="protein sequence ID" value="OJJ81778.1"/>
    <property type="molecule type" value="Genomic_DNA"/>
</dbReference>
<evidence type="ECO:0000313" key="1">
    <source>
        <dbReference type="EMBL" id="OJJ81778.1"/>
    </source>
</evidence>
<dbReference type="Proteomes" id="UP000184300">
    <property type="component" value="Unassembled WGS sequence"/>
</dbReference>
<dbReference type="RefSeq" id="XP_022398476.1">
    <property type="nucleotide sequence ID" value="XM_022547167.1"/>
</dbReference>
<keyword evidence="2" id="KW-1185">Reference proteome</keyword>
<dbReference type="VEuPathDB" id="FungiDB:ASPGLDRAFT_49735"/>
<protein>
    <submittedName>
        <fullName evidence="1">Uncharacterized protein</fullName>
    </submittedName>
</protein>
<dbReference type="AlphaFoldDB" id="A0A1L9VCX2"/>
<dbReference type="GeneID" id="34463428"/>
<evidence type="ECO:0000313" key="2">
    <source>
        <dbReference type="Proteomes" id="UP000184300"/>
    </source>
</evidence>
<proteinExistence type="predicted"/>
<organism evidence="1 2">
    <name type="scientific">Aspergillus glaucus CBS 516.65</name>
    <dbReference type="NCBI Taxonomy" id="1160497"/>
    <lineage>
        <taxon>Eukaryota</taxon>
        <taxon>Fungi</taxon>
        <taxon>Dikarya</taxon>
        <taxon>Ascomycota</taxon>
        <taxon>Pezizomycotina</taxon>
        <taxon>Eurotiomycetes</taxon>
        <taxon>Eurotiomycetidae</taxon>
        <taxon>Eurotiales</taxon>
        <taxon>Aspergillaceae</taxon>
        <taxon>Aspergillus</taxon>
        <taxon>Aspergillus subgen. Aspergillus</taxon>
    </lineage>
</organism>
<gene>
    <name evidence="1" type="ORF">ASPGLDRAFT_49735</name>
</gene>
<reference evidence="2" key="1">
    <citation type="journal article" date="2017" name="Genome Biol.">
        <title>Comparative genomics reveals high biological diversity and specific adaptations in the industrially and medically important fungal genus Aspergillus.</title>
        <authorList>
            <person name="de Vries R.P."/>
            <person name="Riley R."/>
            <person name="Wiebenga A."/>
            <person name="Aguilar-Osorio G."/>
            <person name="Amillis S."/>
            <person name="Uchima C.A."/>
            <person name="Anderluh G."/>
            <person name="Asadollahi M."/>
            <person name="Askin M."/>
            <person name="Barry K."/>
            <person name="Battaglia E."/>
            <person name="Bayram O."/>
            <person name="Benocci T."/>
            <person name="Braus-Stromeyer S.A."/>
            <person name="Caldana C."/>
            <person name="Canovas D."/>
            <person name="Cerqueira G.C."/>
            <person name="Chen F."/>
            <person name="Chen W."/>
            <person name="Choi C."/>
            <person name="Clum A."/>
            <person name="Dos Santos R.A."/>
            <person name="Damasio A.R."/>
            <person name="Diallinas G."/>
            <person name="Emri T."/>
            <person name="Fekete E."/>
            <person name="Flipphi M."/>
            <person name="Freyberg S."/>
            <person name="Gallo A."/>
            <person name="Gournas C."/>
            <person name="Habgood R."/>
            <person name="Hainaut M."/>
            <person name="Harispe M.L."/>
            <person name="Henrissat B."/>
            <person name="Hilden K.S."/>
            <person name="Hope R."/>
            <person name="Hossain A."/>
            <person name="Karabika E."/>
            <person name="Karaffa L."/>
            <person name="Karanyi Z."/>
            <person name="Krasevec N."/>
            <person name="Kuo A."/>
            <person name="Kusch H."/>
            <person name="LaButti K."/>
            <person name="Lagendijk E.L."/>
            <person name="Lapidus A."/>
            <person name="Levasseur A."/>
            <person name="Lindquist E."/>
            <person name="Lipzen A."/>
            <person name="Logrieco A.F."/>
            <person name="MacCabe A."/>
            <person name="Maekelae M.R."/>
            <person name="Malavazi I."/>
            <person name="Melin P."/>
            <person name="Meyer V."/>
            <person name="Mielnichuk N."/>
            <person name="Miskei M."/>
            <person name="Molnar A.P."/>
            <person name="Mule G."/>
            <person name="Ngan C.Y."/>
            <person name="Orejas M."/>
            <person name="Orosz E."/>
            <person name="Ouedraogo J.P."/>
            <person name="Overkamp K.M."/>
            <person name="Park H.-S."/>
            <person name="Perrone G."/>
            <person name="Piumi F."/>
            <person name="Punt P.J."/>
            <person name="Ram A.F."/>
            <person name="Ramon A."/>
            <person name="Rauscher S."/>
            <person name="Record E."/>
            <person name="Riano-Pachon D.M."/>
            <person name="Robert V."/>
            <person name="Roehrig J."/>
            <person name="Ruller R."/>
            <person name="Salamov A."/>
            <person name="Salih N.S."/>
            <person name="Samson R.A."/>
            <person name="Sandor E."/>
            <person name="Sanguinetti M."/>
            <person name="Schuetze T."/>
            <person name="Sepcic K."/>
            <person name="Shelest E."/>
            <person name="Sherlock G."/>
            <person name="Sophianopoulou V."/>
            <person name="Squina F.M."/>
            <person name="Sun H."/>
            <person name="Susca A."/>
            <person name="Todd R.B."/>
            <person name="Tsang A."/>
            <person name="Unkles S.E."/>
            <person name="van de Wiele N."/>
            <person name="van Rossen-Uffink D."/>
            <person name="Oliveira J.V."/>
            <person name="Vesth T.C."/>
            <person name="Visser J."/>
            <person name="Yu J.-H."/>
            <person name="Zhou M."/>
            <person name="Andersen M.R."/>
            <person name="Archer D.B."/>
            <person name="Baker S.E."/>
            <person name="Benoit I."/>
            <person name="Brakhage A.A."/>
            <person name="Braus G.H."/>
            <person name="Fischer R."/>
            <person name="Frisvad J.C."/>
            <person name="Goldman G.H."/>
            <person name="Houbraken J."/>
            <person name="Oakley B."/>
            <person name="Pocsi I."/>
            <person name="Scazzocchio C."/>
            <person name="Seiboth B."/>
            <person name="vanKuyk P.A."/>
            <person name="Wortman J."/>
            <person name="Dyer P.S."/>
            <person name="Grigoriev I.V."/>
        </authorList>
    </citation>
    <scope>NUCLEOTIDE SEQUENCE [LARGE SCALE GENOMIC DNA]</scope>
    <source>
        <strain evidence="2">CBS 516.65</strain>
    </source>
</reference>